<proteinExistence type="predicted"/>
<reference evidence="1 2" key="1">
    <citation type="journal article" date="2015" name="BMC Genomics">
        <title>Insights from the genome of Ophiocordyceps polyrhachis-furcata to pathogenicity and host specificity in insect fungi.</title>
        <authorList>
            <person name="Wichadakul D."/>
            <person name="Kobmoo N."/>
            <person name="Ingsriswang S."/>
            <person name="Tangphatsornruang S."/>
            <person name="Chantasingh D."/>
            <person name="Luangsa-ard J.J."/>
            <person name="Eurwilaichitr L."/>
        </authorList>
    </citation>
    <scope>NUCLEOTIDE SEQUENCE [LARGE SCALE GENOMIC DNA]</scope>
    <source>
        <strain evidence="1 2">BCC 54312</strain>
    </source>
</reference>
<comment type="caution">
    <text evidence="1">The sequence shown here is derived from an EMBL/GenBank/DDBJ whole genome shotgun (WGS) entry which is preliminary data.</text>
</comment>
<evidence type="ECO:0000313" key="1">
    <source>
        <dbReference type="EMBL" id="RCI10862.1"/>
    </source>
</evidence>
<evidence type="ECO:0000313" key="2">
    <source>
        <dbReference type="Proteomes" id="UP000253664"/>
    </source>
</evidence>
<sequence length="66" mass="7407">AIAQSSRLKHKLLLPGSLFNGDKILFLASDIIKQHCVDSLCYKYAFLIGKRALAASTRLGFPFYLY</sequence>
<accession>A0A367L9F2</accession>
<dbReference type="EMBL" id="LKCN02000011">
    <property type="protein sequence ID" value="RCI10862.1"/>
    <property type="molecule type" value="Genomic_DNA"/>
</dbReference>
<name>A0A367L9F2_9HYPO</name>
<protein>
    <submittedName>
        <fullName evidence="1">Uncharacterized protein</fullName>
    </submittedName>
</protein>
<gene>
    <name evidence="1" type="ORF">L249_5444</name>
</gene>
<feature type="non-terminal residue" evidence="1">
    <location>
        <position position="1"/>
    </location>
</feature>
<dbReference type="Proteomes" id="UP000253664">
    <property type="component" value="Unassembled WGS sequence"/>
</dbReference>
<keyword evidence="2" id="KW-1185">Reference proteome</keyword>
<organism evidence="1 2">
    <name type="scientific">Ophiocordyceps polyrhachis-furcata BCC 54312</name>
    <dbReference type="NCBI Taxonomy" id="1330021"/>
    <lineage>
        <taxon>Eukaryota</taxon>
        <taxon>Fungi</taxon>
        <taxon>Dikarya</taxon>
        <taxon>Ascomycota</taxon>
        <taxon>Pezizomycotina</taxon>
        <taxon>Sordariomycetes</taxon>
        <taxon>Hypocreomycetidae</taxon>
        <taxon>Hypocreales</taxon>
        <taxon>Ophiocordycipitaceae</taxon>
        <taxon>Ophiocordyceps</taxon>
    </lineage>
</organism>
<dbReference type="AlphaFoldDB" id="A0A367L9F2"/>